<evidence type="ECO:0000313" key="3">
    <source>
        <dbReference type="Proteomes" id="UP000439903"/>
    </source>
</evidence>
<dbReference type="AlphaFoldDB" id="A0A8H4AV42"/>
<name>A0A8H4AV42_GIGMA</name>
<dbReference type="Proteomes" id="UP000439903">
    <property type="component" value="Unassembled WGS sequence"/>
</dbReference>
<dbReference type="SMART" id="SM00213">
    <property type="entry name" value="UBQ"/>
    <property type="match status" value="2"/>
</dbReference>
<reference evidence="2 3" key="1">
    <citation type="journal article" date="2019" name="Environ. Microbiol.">
        <title>At the nexus of three kingdoms: the genome of the mycorrhizal fungus Gigaspora margarita provides insights into plant, endobacterial and fungal interactions.</title>
        <authorList>
            <person name="Venice F."/>
            <person name="Ghignone S."/>
            <person name="Salvioli di Fossalunga A."/>
            <person name="Amselem J."/>
            <person name="Novero M."/>
            <person name="Xianan X."/>
            <person name="Sedzielewska Toro K."/>
            <person name="Morin E."/>
            <person name="Lipzen A."/>
            <person name="Grigoriev I.V."/>
            <person name="Henrissat B."/>
            <person name="Martin F.M."/>
            <person name="Bonfante P."/>
        </authorList>
    </citation>
    <scope>NUCLEOTIDE SEQUENCE [LARGE SCALE GENOMIC DNA]</scope>
    <source>
        <strain evidence="2 3">BEG34</strain>
    </source>
</reference>
<dbReference type="EMBL" id="WTPW01000201">
    <property type="protein sequence ID" value="KAF0536093.1"/>
    <property type="molecule type" value="Genomic_DNA"/>
</dbReference>
<gene>
    <name evidence="2" type="ORF">F8M41_009354</name>
</gene>
<protein>
    <submittedName>
        <fullName evidence="2">Polyubiquitin</fullName>
    </submittedName>
</protein>
<feature type="domain" description="Ubiquitin-like" evidence="1">
    <location>
        <begin position="33"/>
        <end position="107"/>
    </location>
</feature>
<dbReference type="Pfam" id="PF00240">
    <property type="entry name" value="ubiquitin"/>
    <property type="match status" value="2"/>
</dbReference>
<proteinExistence type="predicted"/>
<evidence type="ECO:0000259" key="1">
    <source>
        <dbReference type="PROSITE" id="PS50053"/>
    </source>
</evidence>
<dbReference type="PANTHER" id="PTHR10666">
    <property type="entry name" value="UBIQUITIN"/>
    <property type="match status" value="1"/>
</dbReference>
<dbReference type="SUPFAM" id="SSF54236">
    <property type="entry name" value="Ubiquitin-like"/>
    <property type="match status" value="3"/>
</dbReference>
<keyword evidence="3" id="KW-1185">Reference proteome</keyword>
<evidence type="ECO:0000313" key="2">
    <source>
        <dbReference type="EMBL" id="KAF0536093.1"/>
    </source>
</evidence>
<dbReference type="InterPro" id="IPR019956">
    <property type="entry name" value="Ubiquitin_dom"/>
</dbReference>
<sequence length="235" mass="27362">MNDHAMPMFENEVSCEIFNISEEENLTLNAWSVHIYILKTNCKPTECKTISINIDTSNSIKDVRQSFFRLRTLYMQVRLVFFFKGIELEDNYILSNYDIQPSLTLNIDLSINIHVNIQFQTYEIELEIDSADTILIVKEKLQIKESTLSSQQCFFFDGDELQNDCKIWDYGIQRGSIIIARTLESGRGGKINIEMPDNIIYVDIMRTDTIDKVKHKIYSKKGIHPDKQQLIFNGQ</sequence>
<accession>A0A8H4AV42</accession>
<dbReference type="PROSITE" id="PS50053">
    <property type="entry name" value="UBIQUITIN_2"/>
    <property type="match status" value="3"/>
</dbReference>
<dbReference type="InterPro" id="IPR029071">
    <property type="entry name" value="Ubiquitin-like_domsf"/>
</dbReference>
<comment type="caution">
    <text evidence="2">The sequence shown here is derived from an EMBL/GenBank/DDBJ whole genome shotgun (WGS) entry which is preliminary data.</text>
</comment>
<dbReference type="CDD" id="cd17039">
    <property type="entry name" value="Ubl_ubiquitin_like"/>
    <property type="match status" value="1"/>
</dbReference>
<dbReference type="PRINTS" id="PR00348">
    <property type="entry name" value="UBIQUITIN"/>
</dbReference>
<feature type="domain" description="Ubiquitin-like" evidence="1">
    <location>
        <begin position="111"/>
        <end position="187"/>
    </location>
</feature>
<dbReference type="InterPro" id="IPR000626">
    <property type="entry name" value="Ubiquitin-like_dom"/>
</dbReference>
<dbReference type="InterPro" id="IPR050158">
    <property type="entry name" value="Ubiquitin_ubiquitin-like"/>
</dbReference>
<dbReference type="Gene3D" id="3.10.20.90">
    <property type="entry name" value="Phosphatidylinositol 3-kinase Catalytic Subunit, Chain A, domain 1"/>
    <property type="match status" value="3"/>
</dbReference>
<dbReference type="OrthoDB" id="2309662at2759"/>
<organism evidence="2 3">
    <name type="scientific">Gigaspora margarita</name>
    <dbReference type="NCBI Taxonomy" id="4874"/>
    <lineage>
        <taxon>Eukaryota</taxon>
        <taxon>Fungi</taxon>
        <taxon>Fungi incertae sedis</taxon>
        <taxon>Mucoromycota</taxon>
        <taxon>Glomeromycotina</taxon>
        <taxon>Glomeromycetes</taxon>
        <taxon>Diversisporales</taxon>
        <taxon>Gigasporaceae</taxon>
        <taxon>Gigaspora</taxon>
    </lineage>
</organism>
<feature type="domain" description="Ubiquitin-like" evidence="1">
    <location>
        <begin position="189"/>
        <end position="235"/>
    </location>
</feature>